<dbReference type="AlphaFoldDB" id="A0A9W6MGE4"/>
<sequence length="103" mass="11436">MHMRKRAAALSVTALLAAAALFGTASPAHAYPTGCSWGWDSSIAWAHCTGGTGNYRVWVRITHPDRQADLRWDEYGTCVSPGQRSEYVRHWSYSNDIKGHILC</sequence>
<gene>
    <name evidence="2" type="ORF">GCM10017600_65620</name>
</gene>
<feature type="signal peptide" evidence="1">
    <location>
        <begin position="1"/>
        <end position="30"/>
    </location>
</feature>
<organism evidence="2 3">
    <name type="scientific">Streptosporangium carneum</name>
    <dbReference type="NCBI Taxonomy" id="47481"/>
    <lineage>
        <taxon>Bacteria</taxon>
        <taxon>Bacillati</taxon>
        <taxon>Actinomycetota</taxon>
        <taxon>Actinomycetes</taxon>
        <taxon>Streptosporangiales</taxon>
        <taxon>Streptosporangiaceae</taxon>
        <taxon>Streptosporangium</taxon>
    </lineage>
</organism>
<dbReference type="Proteomes" id="UP001143474">
    <property type="component" value="Unassembled WGS sequence"/>
</dbReference>
<accession>A0A9W6MGE4</accession>
<evidence type="ECO:0000313" key="2">
    <source>
        <dbReference type="EMBL" id="GLK13151.1"/>
    </source>
</evidence>
<comment type="caution">
    <text evidence="2">The sequence shown here is derived from an EMBL/GenBank/DDBJ whole genome shotgun (WGS) entry which is preliminary data.</text>
</comment>
<dbReference type="EMBL" id="BSEV01000020">
    <property type="protein sequence ID" value="GLK13151.1"/>
    <property type="molecule type" value="Genomic_DNA"/>
</dbReference>
<evidence type="ECO:0008006" key="4">
    <source>
        <dbReference type="Google" id="ProtNLM"/>
    </source>
</evidence>
<reference evidence="2" key="1">
    <citation type="journal article" date="2014" name="Int. J. Syst. Evol. Microbiol.">
        <title>Complete genome sequence of Corynebacterium casei LMG S-19264T (=DSM 44701T), isolated from a smear-ripened cheese.</title>
        <authorList>
            <consortium name="US DOE Joint Genome Institute (JGI-PGF)"/>
            <person name="Walter F."/>
            <person name="Albersmeier A."/>
            <person name="Kalinowski J."/>
            <person name="Ruckert C."/>
        </authorList>
    </citation>
    <scope>NUCLEOTIDE SEQUENCE</scope>
    <source>
        <strain evidence="2">VKM Ac-2007</strain>
    </source>
</reference>
<feature type="chain" id="PRO_5040864296" description="Secreted protein" evidence="1">
    <location>
        <begin position="31"/>
        <end position="103"/>
    </location>
</feature>
<name>A0A9W6MGE4_9ACTN</name>
<evidence type="ECO:0000256" key="1">
    <source>
        <dbReference type="SAM" id="SignalP"/>
    </source>
</evidence>
<keyword evidence="1" id="KW-0732">Signal</keyword>
<keyword evidence="3" id="KW-1185">Reference proteome</keyword>
<reference evidence="2" key="2">
    <citation type="submission" date="2023-01" db="EMBL/GenBank/DDBJ databases">
        <authorList>
            <person name="Sun Q."/>
            <person name="Evtushenko L."/>
        </authorList>
    </citation>
    <scope>NUCLEOTIDE SEQUENCE</scope>
    <source>
        <strain evidence="2">VKM Ac-2007</strain>
    </source>
</reference>
<proteinExistence type="predicted"/>
<evidence type="ECO:0000313" key="3">
    <source>
        <dbReference type="Proteomes" id="UP001143474"/>
    </source>
</evidence>
<protein>
    <recommendedName>
        <fullName evidence="4">Secreted protein</fullName>
    </recommendedName>
</protein>